<dbReference type="InterPro" id="IPR003488">
    <property type="entry name" value="DprA"/>
</dbReference>
<evidence type="ECO:0000256" key="1">
    <source>
        <dbReference type="ARBA" id="ARBA00006525"/>
    </source>
</evidence>
<reference evidence="3" key="1">
    <citation type="submission" date="2023-07" db="EMBL/GenBank/DDBJ databases">
        <authorList>
            <person name="Haufschild T."/>
            <person name="Kallscheuer N."/>
            <person name="Hammer J."/>
            <person name="Kohn T."/>
            <person name="Kabuu M."/>
            <person name="Jogler M."/>
            <person name="Wohfarth N."/>
            <person name="Heuer A."/>
            <person name="Rohde M."/>
            <person name="van Teeseling M.C.F."/>
            <person name="Jogler C."/>
        </authorList>
    </citation>
    <scope>NUCLEOTIDE SEQUENCE</scope>
    <source>
        <strain evidence="3">Strain 138</strain>
        <strain evidence="4">Strain 318</strain>
    </source>
</reference>
<organism evidence="3">
    <name type="scientific">Pseudogemmatithrix spongiicola</name>
    <dbReference type="NCBI Taxonomy" id="3062599"/>
    <lineage>
        <taxon>Bacteria</taxon>
        <taxon>Pseudomonadati</taxon>
        <taxon>Gemmatimonadota</taxon>
        <taxon>Gemmatimonadia</taxon>
        <taxon>Gemmatimonadales</taxon>
        <taxon>Gemmatimonadaceae</taxon>
        <taxon>Pseudogemmatithrix</taxon>
    </lineage>
</organism>
<dbReference type="Proteomes" id="UP001229955">
    <property type="component" value="Chromosome"/>
</dbReference>
<accession>A0AA49Q5F1</accession>
<dbReference type="PANTHER" id="PTHR43022:SF1">
    <property type="entry name" value="PROTEIN SMF"/>
    <property type="match status" value="1"/>
</dbReference>
<dbReference type="RefSeq" id="WP_367885523.1">
    <property type="nucleotide sequence ID" value="NZ_CP130612.1"/>
</dbReference>
<feature type="domain" description="Smf/DprA SLOG" evidence="2">
    <location>
        <begin position="95"/>
        <end position="303"/>
    </location>
</feature>
<dbReference type="InterPro" id="IPR057666">
    <property type="entry name" value="DrpA_SLOG"/>
</dbReference>
<comment type="similarity">
    <text evidence="1">Belongs to the DprA/Smf family.</text>
</comment>
<sequence length="317" mass="33704">MTHANAKLEAEIQSAWQLWIEISEGRNHGALEQVYRRYSAYVQEFEAPSAALRTWRDRQQQFGDLFAAAVEVDGSSIAASAPSAWQGKAFKPIPLGTESYPSQLAEIADAPPILFVEGASESLLRPGVAVVGTRKASKAGIVRARKAAEALVKSGFTVVSGLAAGIDAAAHSAALESDGVTVAVMGTSIDRRYPAANATLAESIVGQGGALVSEFPPGTVTRPWHFLRRNRTMSGLTLATVVIEASETSGAKSQAFAALEHGRPVFLPQSLTEQHAWAKSLVEEGRRGRRAILVREADEIAEALAGEAWDTVADIAF</sequence>
<keyword evidence="5" id="KW-1185">Reference proteome</keyword>
<evidence type="ECO:0000313" key="3">
    <source>
        <dbReference type="EMBL" id="WKW12644.1"/>
    </source>
</evidence>
<proteinExistence type="inferred from homology"/>
<dbReference type="AlphaFoldDB" id="A0AA49Q5F1"/>
<evidence type="ECO:0000259" key="2">
    <source>
        <dbReference type="Pfam" id="PF02481"/>
    </source>
</evidence>
<dbReference type="PANTHER" id="PTHR43022">
    <property type="entry name" value="PROTEIN SMF"/>
    <property type="match status" value="1"/>
</dbReference>
<accession>A0AA49Q888</accession>
<evidence type="ECO:0000313" key="4">
    <source>
        <dbReference type="EMBL" id="WKW15551.1"/>
    </source>
</evidence>
<dbReference type="SUPFAM" id="SSF102405">
    <property type="entry name" value="MCP/YpsA-like"/>
    <property type="match status" value="1"/>
</dbReference>
<dbReference type="Gene3D" id="3.40.50.450">
    <property type="match status" value="1"/>
</dbReference>
<protein>
    <submittedName>
        <fullName evidence="3">DNA-processing protein DprA</fullName>
    </submittedName>
</protein>
<name>A0AA49Q5F1_9BACT</name>
<dbReference type="GO" id="GO:0009294">
    <property type="term" value="P:DNA-mediated transformation"/>
    <property type="evidence" value="ECO:0007669"/>
    <property type="project" value="InterPro"/>
</dbReference>
<dbReference type="KEGG" id="pspc:Strain318_001941"/>
<gene>
    <name evidence="3" type="primary">dprA</name>
    <name evidence="3" type="ORF">Strain138_001942</name>
    <name evidence="4" type="ORF">Strain318_001941</name>
</gene>
<evidence type="ECO:0000313" key="5">
    <source>
        <dbReference type="Proteomes" id="UP001229955"/>
    </source>
</evidence>
<dbReference type="EMBL" id="CP130613">
    <property type="protein sequence ID" value="WKW15551.1"/>
    <property type="molecule type" value="Genomic_DNA"/>
</dbReference>
<dbReference type="EMBL" id="CP130612">
    <property type="protein sequence ID" value="WKW12644.1"/>
    <property type="molecule type" value="Genomic_DNA"/>
</dbReference>
<dbReference type="NCBIfam" id="TIGR00732">
    <property type="entry name" value="dprA"/>
    <property type="match status" value="1"/>
</dbReference>
<dbReference type="Pfam" id="PF02481">
    <property type="entry name" value="DNA_processg_A"/>
    <property type="match status" value="1"/>
</dbReference>